<dbReference type="AlphaFoldDB" id="A0A2P5CK80"/>
<dbReference type="Gene3D" id="1.10.600.10">
    <property type="entry name" value="Farnesyl Diphosphate Synthase"/>
    <property type="match status" value="2"/>
</dbReference>
<dbReference type="GO" id="GO:0010333">
    <property type="term" value="F:terpene synthase activity"/>
    <property type="evidence" value="ECO:0007669"/>
    <property type="project" value="InterPro"/>
</dbReference>
<evidence type="ECO:0000259" key="6">
    <source>
        <dbReference type="Pfam" id="PF01397"/>
    </source>
</evidence>
<evidence type="ECO:0000313" key="9">
    <source>
        <dbReference type="Proteomes" id="UP000237105"/>
    </source>
</evidence>
<dbReference type="InterPro" id="IPR005630">
    <property type="entry name" value="Terpene_synthase_metal-bd"/>
</dbReference>
<dbReference type="SUPFAM" id="SSF48239">
    <property type="entry name" value="Terpenoid cyclases/Protein prenyltransferases"/>
    <property type="match status" value="1"/>
</dbReference>
<keyword evidence="9" id="KW-1185">Reference proteome</keyword>
<dbReference type="PANTHER" id="PTHR31225:SF221">
    <property type="entry name" value="(-)-GERMACRENE D SYNTHASE"/>
    <property type="match status" value="1"/>
</dbReference>
<dbReference type="SUPFAM" id="SSF48576">
    <property type="entry name" value="Terpenoid synthases"/>
    <property type="match status" value="2"/>
</dbReference>
<evidence type="ECO:0000256" key="5">
    <source>
        <dbReference type="ARBA" id="ARBA00023239"/>
    </source>
</evidence>
<evidence type="ECO:0000259" key="7">
    <source>
        <dbReference type="Pfam" id="PF03936"/>
    </source>
</evidence>
<feature type="domain" description="Terpene synthase N-terminal" evidence="6">
    <location>
        <begin position="2"/>
        <end position="113"/>
    </location>
</feature>
<dbReference type="STRING" id="3476.A0A2P5CK80"/>
<dbReference type="Proteomes" id="UP000237105">
    <property type="component" value="Unassembled WGS sequence"/>
</dbReference>
<keyword evidence="4" id="KW-0460">Magnesium</keyword>
<evidence type="ECO:0000256" key="1">
    <source>
        <dbReference type="ARBA" id="ARBA00001936"/>
    </source>
</evidence>
<dbReference type="GO" id="GO:0016114">
    <property type="term" value="P:terpenoid biosynthetic process"/>
    <property type="evidence" value="ECO:0007669"/>
    <property type="project" value="InterPro"/>
</dbReference>
<name>A0A2P5CK80_PARAD</name>
<dbReference type="EMBL" id="JXTB01000121">
    <property type="protein sequence ID" value="PON61424.1"/>
    <property type="molecule type" value="Genomic_DNA"/>
</dbReference>
<dbReference type="Gene3D" id="1.50.10.130">
    <property type="entry name" value="Terpene synthase, N-terminal domain"/>
    <property type="match status" value="1"/>
</dbReference>
<evidence type="ECO:0000256" key="2">
    <source>
        <dbReference type="ARBA" id="ARBA00001946"/>
    </source>
</evidence>
<evidence type="ECO:0000313" key="8">
    <source>
        <dbReference type="EMBL" id="PON61424.1"/>
    </source>
</evidence>
<dbReference type="InterPro" id="IPR008949">
    <property type="entry name" value="Isoprenoid_synthase_dom_sf"/>
</dbReference>
<protein>
    <submittedName>
        <fullName evidence="8">Squalene/phytoene synthase</fullName>
    </submittedName>
</protein>
<dbReference type="InterPro" id="IPR008930">
    <property type="entry name" value="Terpenoid_cyclase/PrenylTrfase"/>
</dbReference>
<dbReference type="Pfam" id="PF01397">
    <property type="entry name" value="Terpene_synth"/>
    <property type="match status" value="1"/>
</dbReference>
<dbReference type="GO" id="GO:0000287">
    <property type="term" value="F:magnesium ion binding"/>
    <property type="evidence" value="ECO:0007669"/>
    <property type="project" value="InterPro"/>
</dbReference>
<dbReference type="OrthoDB" id="1163189at2759"/>
<dbReference type="Pfam" id="PF03936">
    <property type="entry name" value="Terpene_synth_C"/>
    <property type="match status" value="1"/>
</dbReference>
<keyword evidence="3" id="KW-0479">Metal-binding</keyword>
<comment type="caution">
    <text evidence="8">The sequence shown here is derived from an EMBL/GenBank/DDBJ whole genome shotgun (WGS) entry which is preliminary data.</text>
</comment>
<dbReference type="InterPro" id="IPR050148">
    <property type="entry name" value="Terpene_synthase-like"/>
</dbReference>
<accession>A0A2P5CK80</accession>
<proteinExistence type="predicted"/>
<organism evidence="8 9">
    <name type="scientific">Parasponia andersonii</name>
    <name type="common">Sponia andersonii</name>
    <dbReference type="NCBI Taxonomy" id="3476"/>
    <lineage>
        <taxon>Eukaryota</taxon>
        <taxon>Viridiplantae</taxon>
        <taxon>Streptophyta</taxon>
        <taxon>Embryophyta</taxon>
        <taxon>Tracheophyta</taxon>
        <taxon>Spermatophyta</taxon>
        <taxon>Magnoliopsida</taxon>
        <taxon>eudicotyledons</taxon>
        <taxon>Gunneridae</taxon>
        <taxon>Pentapetalae</taxon>
        <taxon>rosids</taxon>
        <taxon>fabids</taxon>
        <taxon>Rosales</taxon>
        <taxon>Cannabaceae</taxon>
        <taxon>Parasponia</taxon>
    </lineage>
</organism>
<evidence type="ECO:0000256" key="4">
    <source>
        <dbReference type="ARBA" id="ARBA00022842"/>
    </source>
</evidence>
<feature type="domain" description="Terpene synthase metal-binding" evidence="7">
    <location>
        <begin position="181"/>
        <end position="222"/>
    </location>
</feature>
<evidence type="ECO:0000256" key="3">
    <source>
        <dbReference type="ARBA" id="ARBA00022723"/>
    </source>
</evidence>
<comment type="cofactor">
    <cofactor evidence="2">
        <name>Mg(2+)</name>
        <dbReference type="ChEBI" id="CHEBI:18420"/>
    </cofactor>
</comment>
<dbReference type="PANTHER" id="PTHR31225">
    <property type="entry name" value="OS04G0344100 PROTEIN-RELATED"/>
    <property type="match status" value="1"/>
</dbReference>
<keyword evidence="5" id="KW-0456">Lyase</keyword>
<dbReference type="InterPro" id="IPR001906">
    <property type="entry name" value="Terpene_synth_N"/>
</dbReference>
<reference evidence="9" key="1">
    <citation type="submission" date="2016-06" db="EMBL/GenBank/DDBJ databases">
        <title>Parallel loss of symbiosis genes in relatives of nitrogen-fixing non-legume Parasponia.</title>
        <authorList>
            <person name="Van Velzen R."/>
            <person name="Holmer R."/>
            <person name="Bu F."/>
            <person name="Rutten L."/>
            <person name="Van Zeijl A."/>
            <person name="Liu W."/>
            <person name="Santuari L."/>
            <person name="Cao Q."/>
            <person name="Sharma T."/>
            <person name="Shen D."/>
            <person name="Roswanjaya Y."/>
            <person name="Wardhani T."/>
            <person name="Kalhor M.S."/>
            <person name="Jansen J."/>
            <person name="Van den Hoogen J."/>
            <person name="Gungor B."/>
            <person name="Hartog M."/>
            <person name="Hontelez J."/>
            <person name="Verver J."/>
            <person name="Yang W.-C."/>
            <person name="Schijlen E."/>
            <person name="Repin R."/>
            <person name="Schilthuizen M."/>
            <person name="Schranz E."/>
            <person name="Heidstra R."/>
            <person name="Miyata K."/>
            <person name="Fedorova E."/>
            <person name="Kohlen W."/>
            <person name="Bisseling T."/>
            <person name="Smit S."/>
            <person name="Geurts R."/>
        </authorList>
    </citation>
    <scope>NUCLEOTIDE SEQUENCE [LARGE SCALE GENOMIC DNA]</scope>
    <source>
        <strain evidence="9">cv. WU1-14</strain>
    </source>
</reference>
<gene>
    <name evidence="8" type="ORF">PanWU01x14_145440</name>
</gene>
<sequence length="279" mass="32395">MEIEEAPKHIYATNHGCHDDYGQDLCDVSLDFRILRQHRFYVPCDVFNKFKDNFQEGLVSDIQGMLSLYEASHCGLHGEEILDQALVFTTSHLKSMATQTSNISLAEQISCALMRPLQKSLERLHARHYMSIYEDETSHNKDLLELSKLDFNLLQSMHKKELSEISRYIFYVLKPTIKKKNKFEQERIHVASSVECYIKQYGVTEEEVRDVFNKLVENAWKDINQEFLRPTTAPRPILMRVLNFARVMDLIYKEDDGYTRVGKVTRDGVAALLINSVPL</sequence>
<comment type="cofactor">
    <cofactor evidence="1">
        <name>Mn(2+)</name>
        <dbReference type="ChEBI" id="CHEBI:29035"/>
    </cofactor>
</comment>
<dbReference type="InterPro" id="IPR036965">
    <property type="entry name" value="Terpene_synth_N_sf"/>
</dbReference>